<dbReference type="Pfam" id="PF00148">
    <property type="entry name" value="Oxidored_nitro"/>
    <property type="match status" value="1"/>
</dbReference>
<organism evidence="2 3">
    <name type="scientific">Treponema ruminis</name>
    <dbReference type="NCBI Taxonomy" id="744515"/>
    <lineage>
        <taxon>Bacteria</taxon>
        <taxon>Pseudomonadati</taxon>
        <taxon>Spirochaetota</taxon>
        <taxon>Spirochaetia</taxon>
        <taxon>Spirochaetales</taxon>
        <taxon>Treponemataceae</taxon>
        <taxon>Treponema</taxon>
    </lineage>
</organism>
<dbReference type="InterPro" id="IPR050152">
    <property type="entry name" value="ChlB/BchB/BchZ"/>
</dbReference>
<dbReference type="InterPro" id="IPR000510">
    <property type="entry name" value="Nase/OxRdtase_comp1"/>
</dbReference>
<evidence type="ECO:0000259" key="1">
    <source>
        <dbReference type="Pfam" id="PF00148"/>
    </source>
</evidence>
<dbReference type="RefSeq" id="WP_184658840.1">
    <property type="nucleotide sequence ID" value="NZ_CP031518.1"/>
</dbReference>
<proteinExistence type="predicted"/>
<evidence type="ECO:0000313" key="2">
    <source>
        <dbReference type="EMBL" id="MBB5225990.1"/>
    </source>
</evidence>
<name>A0A7W8G8V5_9SPIR</name>
<dbReference type="PANTHER" id="PTHR33712:SF7">
    <property type="entry name" value="LIGHT-INDEPENDENT PROTOCHLOROPHYLLIDE REDUCTASE SUBUNIT B"/>
    <property type="match status" value="1"/>
</dbReference>
<dbReference type="EMBL" id="JACHFQ010000004">
    <property type="protein sequence ID" value="MBB5225990.1"/>
    <property type="molecule type" value="Genomic_DNA"/>
</dbReference>
<dbReference type="Proteomes" id="UP000518887">
    <property type="component" value="Unassembled WGS sequence"/>
</dbReference>
<evidence type="ECO:0000313" key="3">
    <source>
        <dbReference type="Proteomes" id="UP000518887"/>
    </source>
</evidence>
<dbReference type="SUPFAM" id="SSF53807">
    <property type="entry name" value="Helical backbone' metal receptor"/>
    <property type="match status" value="1"/>
</dbReference>
<keyword evidence="3" id="KW-1185">Reference proteome</keyword>
<keyword evidence="2" id="KW-0560">Oxidoreductase</keyword>
<dbReference type="EC" id="1.18.6.1" evidence="2"/>
<sequence length="451" mass="49502">MSKLIEQPRFSCALAAQTTVLAIPRALPIVHAGPGCASKTFLTLSQCAGNQGEGFGGGGQISSTNTGTKEVVFGGENKLRTLTENAFKVLDADLFVLLSGCTSGIIGDDIVSIANEFREEGRPVVGAETSGFTGNNYQGHELVVNSIIEQFVGNVTPKVQKGLVNVFSVVPNQDPFWRGDLEEIKRILTSIGLKVNILFGYESAGIFEWQNIPNAEFNILLSPWIGLKTVELLKKKYGTPFFHFPYLPVGGKATSLFLKKLTAFANLDLEKVTAVIKKEEEKFYSYIVGLADFMSDFRSNIPNDLYLVADSEYAIGVSDYLVNELGLQPKGIFITDVPPTDTIKEKILETIETLGKEIREVVYFESDGGKIQQKLFELIGTSKRAVIFGSTWEKIVAQKNNNMLIHLSMPIVDDVILNKTFTGYTGGLKLTEEIYSGIFKHGTIDKNVQVL</sequence>
<accession>A0A7W8G8V5</accession>
<dbReference type="PANTHER" id="PTHR33712">
    <property type="entry name" value="LIGHT-INDEPENDENT PROTOCHLOROPHYLLIDE REDUCTASE SUBUNIT B"/>
    <property type="match status" value="1"/>
</dbReference>
<dbReference type="Gene3D" id="3.40.50.1980">
    <property type="entry name" value="Nitrogenase molybdenum iron protein domain"/>
    <property type="match status" value="3"/>
</dbReference>
<dbReference type="AlphaFoldDB" id="A0A7W8G8V5"/>
<protein>
    <submittedName>
        <fullName evidence="2">Nitrogenase molybdenum-iron protein beta chain</fullName>
        <ecNumber evidence="2">1.18.6.1</ecNumber>
    </submittedName>
</protein>
<comment type="caution">
    <text evidence="2">The sequence shown here is derived from an EMBL/GenBank/DDBJ whole genome shotgun (WGS) entry which is preliminary data.</text>
</comment>
<gene>
    <name evidence="2" type="ORF">HNP76_001358</name>
</gene>
<feature type="domain" description="Nitrogenase/oxidoreductase component 1" evidence="1">
    <location>
        <begin position="13"/>
        <end position="437"/>
    </location>
</feature>
<dbReference type="GO" id="GO:0016163">
    <property type="term" value="F:nitrogenase activity"/>
    <property type="evidence" value="ECO:0007669"/>
    <property type="project" value="UniProtKB-EC"/>
</dbReference>
<reference evidence="2 3" key="1">
    <citation type="submission" date="2020-08" db="EMBL/GenBank/DDBJ databases">
        <title>Genomic Encyclopedia of Type Strains, Phase IV (KMG-IV): sequencing the most valuable type-strain genomes for metagenomic binning, comparative biology and taxonomic classification.</title>
        <authorList>
            <person name="Goeker M."/>
        </authorList>
    </citation>
    <scope>NUCLEOTIDE SEQUENCE [LARGE SCALE GENOMIC DNA]</scope>
    <source>
        <strain evidence="2 3">DSM 103462</strain>
    </source>
</reference>